<dbReference type="InterPro" id="IPR050595">
    <property type="entry name" value="Bact_response_regulator"/>
</dbReference>
<dbReference type="InterPro" id="IPR037257">
    <property type="entry name" value="T2SS_E_N_sf"/>
</dbReference>
<feature type="modified residue" description="4-aspartylphosphate" evidence="2">
    <location>
        <position position="40"/>
    </location>
</feature>
<gene>
    <name evidence="5" type="ORF">DB32_004950</name>
</gene>
<evidence type="ECO:0000256" key="3">
    <source>
        <dbReference type="SAM" id="MobiDB-lite"/>
    </source>
</evidence>
<dbReference type="SMART" id="SM00448">
    <property type="entry name" value="REC"/>
    <property type="match status" value="1"/>
</dbReference>
<dbReference type="Gene3D" id="3.40.50.2300">
    <property type="match status" value="1"/>
</dbReference>
<evidence type="ECO:0000313" key="5">
    <source>
        <dbReference type="EMBL" id="AKF07801.1"/>
    </source>
</evidence>
<evidence type="ECO:0000256" key="2">
    <source>
        <dbReference type="PROSITE-ProRule" id="PRU00169"/>
    </source>
</evidence>
<feature type="compositionally biased region" description="Basic and acidic residues" evidence="3">
    <location>
        <begin position="124"/>
        <end position="137"/>
    </location>
</feature>
<keyword evidence="6" id="KW-1185">Reference proteome</keyword>
<evidence type="ECO:0000259" key="4">
    <source>
        <dbReference type="PROSITE" id="PS50110"/>
    </source>
</evidence>
<dbReference type="STRING" id="927083.DB32_004950"/>
<feature type="compositionally biased region" description="Basic and acidic residues" evidence="3">
    <location>
        <begin position="144"/>
        <end position="155"/>
    </location>
</feature>
<dbReference type="PANTHER" id="PTHR44591:SF3">
    <property type="entry name" value="RESPONSE REGULATORY DOMAIN-CONTAINING PROTEIN"/>
    <property type="match status" value="1"/>
</dbReference>
<sequence>MRRVVERTLVQAGFEVVLAADGREGLERASAMVPDLVLVDFVMPHMNGFQLCQALRGIDNLARVPVVLMSAKADRIGDGFLAQTGALDAITKPFSPEALLAVTTHAMARAAAQSSPPPPLADDSGERSTLSREARAIDDDERDAEAAREAEDRRRELDAQARRVAARVAELAIDAITASPASEPLAQEALAARIEATASPEALLGFAGEIAEMVPALRGEVGLEGRIEHVPLGEVLQMLQHLRQTGVLEVRRSGADEARTISVCMSHGTIDLALGRDQDQEFLLGRYLLEEELLDRDDLERLLSARAPGPRTLLGTRLVKLGYLSHEELQRALVRQTSELVYESLRWKKGSYRFVRFATRPEALEARLGLPIGAILMEGLRRVDEWRLIEEQIRSWDDVLRPDRDAIAAIDLDRLAPEERSVLDAIDGEKSVRAIASQLGMGSFELGKILFQLLTARLVRAA</sequence>
<dbReference type="AlphaFoldDB" id="A0A0F6YKZ3"/>
<dbReference type="Pfam" id="PF14332">
    <property type="entry name" value="DUF4388"/>
    <property type="match status" value="1"/>
</dbReference>
<organism evidence="5 6">
    <name type="scientific">Sandaracinus amylolyticus</name>
    <dbReference type="NCBI Taxonomy" id="927083"/>
    <lineage>
        <taxon>Bacteria</taxon>
        <taxon>Pseudomonadati</taxon>
        <taxon>Myxococcota</taxon>
        <taxon>Polyangia</taxon>
        <taxon>Polyangiales</taxon>
        <taxon>Sandaracinaceae</taxon>
        <taxon>Sandaracinus</taxon>
    </lineage>
</organism>
<dbReference type="KEGG" id="samy:DB32_004950"/>
<dbReference type="Proteomes" id="UP000034883">
    <property type="component" value="Chromosome"/>
</dbReference>
<name>A0A0F6YKZ3_9BACT</name>
<evidence type="ECO:0000256" key="1">
    <source>
        <dbReference type="ARBA" id="ARBA00022553"/>
    </source>
</evidence>
<protein>
    <submittedName>
        <fullName evidence="5">Two-component response regulator</fullName>
    </submittedName>
</protein>
<dbReference type="PROSITE" id="PS50110">
    <property type="entry name" value="RESPONSE_REGULATORY"/>
    <property type="match status" value="1"/>
</dbReference>
<feature type="domain" description="Response regulatory" evidence="4">
    <location>
        <begin position="1"/>
        <end position="107"/>
    </location>
</feature>
<dbReference type="SUPFAM" id="SSF52172">
    <property type="entry name" value="CheY-like"/>
    <property type="match status" value="1"/>
</dbReference>
<proteinExistence type="predicted"/>
<accession>A0A0F6YKZ3</accession>
<dbReference type="PANTHER" id="PTHR44591">
    <property type="entry name" value="STRESS RESPONSE REGULATOR PROTEIN 1"/>
    <property type="match status" value="1"/>
</dbReference>
<dbReference type="Pfam" id="PF00072">
    <property type="entry name" value="Response_reg"/>
    <property type="match status" value="1"/>
</dbReference>
<feature type="region of interest" description="Disordered" evidence="3">
    <location>
        <begin position="109"/>
        <end position="155"/>
    </location>
</feature>
<dbReference type="EMBL" id="CP011125">
    <property type="protein sequence ID" value="AKF07801.1"/>
    <property type="molecule type" value="Genomic_DNA"/>
</dbReference>
<evidence type="ECO:0000313" key="6">
    <source>
        <dbReference type="Proteomes" id="UP000034883"/>
    </source>
</evidence>
<dbReference type="InterPro" id="IPR025497">
    <property type="entry name" value="PatA-like_N"/>
</dbReference>
<dbReference type="SUPFAM" id="SSF160246">
    <property type="entry name" value="EspE N-terminal domain-like"/>
    <property type="match status" value="1"/>
</dbReference>
<dbReference type="InterPro" id="IPR011006">
    <property type="entry name" value="CheY-like_superfamily"/>
</dbReference>
<dbReference type="InterPro" id="IPR001789">
    <property type="entry name" value="Sig_transdc_resp-reg_receiver"/>
</dbReference>
<dbReference type="GO" id="GO:0000160">
    <property type="term" value="P:phosphorelay signal transduction system"/>
    <property type="evidence" value="ECO:0007669"/>
    <property type="project" value="InterPro"/>
</dbReference>
<keyword evidence="1 2" id="KW-0597">Phosphoprotein</keyword>
<reference evidence="5 6" key="1">
    <citation type="submission" date="2015-03" db="EMBL/GenBank/DDBJ databases">
        <title>Genome assembly of Sandaracinus amylolyticus DSM 53668.</title>
        <authorList>
            <person name="Sharma G."/>
            <person name="Subramanian S."/>
        </authorList>
    </citation>
    <scope>NUCLEOTIDE SEQUENCE [LARGE SCALE GENOMIC DNA]</scope>
    <source>
        <strain evidence="5 6">DSM 53668</strain>
    </source>
</reference>